<dbReference type="PRINTS" id="PR00385">
    <property type="entry name" value="P450"/>
</dbReference>
<dbReference type="GO" id="GO:0020037">
    <property type="term" value="F:heme binding"/>
    <property type="evidence" value="ECO:0007669"/>
    <property type="project" value="InterPro"/>
</dbReference>
<dbReference type="InterPro" id="IPR050121">
    <property type="entry name" value="Cytochrome_P450_monoxygenase"/>
</dbReference>
<dbReference type="PRINTS" id="PR00463">
    <property type="entry name" value="EP450I"/>
</dbReference>
<evidence type="ECO:0000313" key="7">
    <source>
        <dbReference type="EMBL" id="KAF2264315.1"/>
    </source>
</evidence>
<dbReference type="EMBL" id="ML986617">
    <property type="protein sequence ID" value="KAF2264315.1"/>
    <property type="molecule type" value="Genomic_DNA"/>
</dbReference>
<dbReference type="InterPro" id="IPR001128">
    <property type="entry name" value="Cyt_P450"/>
</dbReference>
<reference evidence="8" key="1">
    <citation type="journal article" date="2020" name="Stud. Mycol.">
        <title>101 Dothideomycetes genomes: A test case for predicting lifestyles and emergence of pathogens.</title>
        <authorList>
            <person name="Haridas S."/>
            <person name="Albert R."/>
            <person name="Binder M."/>
            <person name="Bloem J."/>
            <person name="LaButti K."/>
            <person name="Salamov A."/>
            <person name="Andreopoulos B."/>
            <person name="Baker S."/>
            <person name="Barry K."/>
            <person name="Bills G."/>
            <person name="Bluhm B."/>
            <person name="Cannon C."/>
            <person name="Castanera R."/>
            <person name="Culley D."/>
            <person name="Daum C."/>
            <person name="Ezra D."/>
            <person name="Gonzalez J."/>
            <person name="Henrissat B."/>
            <person name="Kuo A."/>
            <person name="Liang C."/>
            <person name="Lipzen A."/>
            <person name="Lutzoni F."/>
            <person name="Magnuson J."/>
            <person name="Mondo S."/>
            <person name="Nolan M."/>
            <person name="Ohm R."/>
            <person name="Pangilinan J."/>
            <person name="Park H.-J."/>
            <person name="Ramirez L."/>
            <person name="Alfaro M."/>
            <person name="Sun H."/>
            <person name="Tritt A."/>
            <person name="Yoshinaga Y."/>
            <person name="Zwiers L.-H."/>
            <person name="Turgeon B."/>
            <person name="Goodwin S."/>
            <person name="Spatafora J."/>
            <person name="Crous P."/>
            <person name="Grigoriev I."/>
        </authorList>
    </citation>
    <scope>NUCLEOTIDE SEQUENCE [LARGE SCALE GENOMIC DNA]</scope>
    <source>
        <strain evidence="8">CBS 304.66</strain>
    </source>
</reference>
<feature type="binding site" description="axial binding residue" evidence="5">
    <location>
        <position position="485"/>
    </location>
    <ligand>
        <name>heme</name>
        <dbReference type="ChEBI" id="CHEBI:30413"/>
    </ligand>
    <ligandPart>
        <name>Fe</name>
        <dbReference type="ChEBI" id="CHEBI:18248"/>
    </ligandPart>
</feature>
<dbReference type="GO" id="GO:0005506">
    <property type="term" value="F:iron ion binding"/>
    <property type="evidence" value="ECO:0007669"/>
    <property type="project" value="InterPro"/>
</dbReference>
<keyword evidence="3 5" id="KW-0479">Metal-binding</keyword>
<evidence type="ECO:0000256" key="5">
    <source>
        <dbReference type="PIRSR" id="PIRSR602401-1"/>
    </source>
</evidence>
<keyword evidence="5 6" id="KW-0349">Heme</keyword>
<protein>
    <submittedName>
        <fullName evidence="7">Cytochrome P450</fullName>
    </submittedName>
</protein>
<accession>A0A9P4MZZ7</accession>
<evidence type="ECO:0000256" key="6">
    <source>
        <dbReference type="RuleBase" id="RU000461"/>
    </source>
</evidence>
<name>A0A9P4MZZ7_9PLEO</name>
<evidence type="ECO:0000256" key="3">
    <source>
        <dbReference type="ARBA" id="ARBA00022723"/>
    </source>
</evidence>
<evidence type="ECO:0000256" key="1">
    <source>
        <dbReference type="ARBA" id="ARBA00001971"/>
    </source>
</evidence>
<dbReference type="InterPro" id="IPR036396">
    <property type="entry name" value="Cyt_P450_sf"/>
</dbReference>
<comment type="similarity">
    <text evidence="2 6">Belongs to the cytochrome P450 family.</text>
</comment>
<organism evidence="7 8">
    <name type="scientific">Lojkania enalia</name>
    <dbReference type="NCBI Taxonomy" id="147567"/>
    <lineage>
        <taxon>Eukaryota</taxon>
        <taxon>Fungi</taxon>
        <taxon>Dikarya</taxon>
        <taxon>Ascomycota</taxon>
        <taxon>Pezizomycotina</taxon>
        <taxon>Dothideomycetes</taxon>
        <taxon>Pleosporomycetidae</taxon>
        <taxon>Pleosporales</taxon>
        <taxon>Pleosporales incertae sedis</taxon>
        <taxon>Lojkania</taxon>
    </lineage>
</organism>
<evidence type="ECO:0000256" key="2">
    <source>
        <dbReference type="ARBA" id="ARBA00010617"/>
    </source>
</evidence>
<dbReference type="Gene3D" id="1.10.630.10">
    <property type="entry name" value="Cytochrome P450"/>
    <property type="match status" value="1"/>
</dbReference>
<evidence type="ECO:0000256" key="4">
    <source>
        <dbReference type="ARBA" id="ARBA00023004"/>
    </source>
</evidence>
<keyword evidence="8" id="KW-1185">Reference proteome</keyword>
<dbReference type="SUPFAM" id="SSF48264">
    <property type="entry name" value="Cytochrome P450"/>
    <property type="match status" value="1"/>
</dbReference>
<dbReference type="Pfam" id="PF00067">
    <property type="entry name" value="p450"/>
    <property type="match status" value="1"/>
</dbReference>
<comment type="caution">
    <text evidence="7">The sequence shown here is derived from an EMBL/GenBank/DDBJ whole genome shotgun (WGS) entry which is preliminary data.</text>
</comment>
<dbReference type="PANTHER" id="PTHR24305">
    <property type="entry name" value="CYTOCHROME P450"/>
    <property type="match status" value="1"/>
</dbReference>
<dbReference type="PROSITE" id="PS00086">
    <property type="entry name" value="CYTOCHROME_P450"/>
    <property type="match status" value="1"/>
</dbReference>
<comment type="cofactor">
    <cofactor evidence="1 5">
        <name>heme</name>
        <dbReference type="ChEBI" id="CHEBI:30413"/>
    </cofactor>
</comment>
<dbReference type="AlphaFoldDB" id="A0A9P4MZZ7"/>
<proteinExistence type="inferred from homology"/>
<dbReference type="GO" id="GO:0016705">
    <property type="term" value="F:oxidoreductase activity, acting on paired donors, with incorporation or reduction of molecular oxygen"/>
    <property type="evidence" value="ECO:0007669"/>
    <property type="project" value="InterPro"/>
</dbReference>
<dbReference type="OrthoDB" id="1470350at2759"/>
<gene>
    <name evidence="7" type="ORF">CC78DRAFT_580622</name>
</gene>
<keyword evidence="6" id="KW-0560">Oxidoreductase</keyword>
<keyword evidence="6" id="KW-0503">Monooxygenase</keyword>
<dbReference type="InterPro" id="IPR002401">
    <property type="entry name" value="Cyt_P450_E_grp-I"/>
</dbReference>
<dbReference type="Proteomes" id="UP000800093">
    <property type="component" value="Unassembled WGS sequence"/>
</dbReference>
<sequence>MAPSFDLNTPLLSCATALCLLIYHFIIHPVLVSPLSRIPNAHPTSSISPLWILWKRFRFEDAVAVHTAHEAKGPVVRLGPREISINCVKEGVRIVYAPAFDKSPWYSVMENFGHKNMVTMLSHSSHSIRKRMLSHIYSKSYLLSSTVLAHTTRTILQTRLLPYLRSAAASRTEVEVSVLFSAVAIDINTAYLFGLAAAPNYTQDLDSCRRFLALYHGREPWMVWKQEFSSLAGYIVRIGRFLSVKRNAARQQLEAMFLEWCDRAAEIYSSLSDPASCVKSSDVNDEEKKGAFPLVYTQLRSSIEKPSTKNSPGSVQVDASQRLEIAAELLDLLSAGFETSNMTLKDVIRRLCQNPDIQTALQTELRSLHQPLLSSSKMAWPDPTALDALPLLSAVLHETLRLHPPAPNGLPRLVPEGGCSIGGFLDIPSGIRVSAQAYSLHRNAEVFPEPQAWRPKRWIDWDGRFINGGEMHRWWWAFGSGGRMCIGSQFALYQMKYMIAAVYTNFKTRIAEEEVRGIRGAVGLMDASKKELMITFRKKLRKKALDAGKEKVSCYKSGPS</sequence>
<dbReference type="GO" id="GO:0004497">
    <property type="term" value="F:monooxygenase activity"/>
    <property type="evidence" value="ECO:0007669"/>
    <property type="project" value="UniProtKB-KW"/>
</dbReference>
<dbReference type="PANTHER" id="PTHR24305:SF166">
    <property type="entry name" value="CYTOCHROME P450 12A4, MITOCHONDRIAL-RELATED"/>
    <property type="match status" value="1"/>
</dbReference>
<evidence type="ECO:0000313" key="8">
    <source>
        <dbReference type="Proteomes" id="UP000800093"/>
    </source>
</evidence>
<keyword evidence="4 5" id="KW-0408">Iron</keyword>
<dbReference type="InterPro" id="IPR017972">
    <property type="entry name" value="Cyt_P450_CS"/>
</dbReference>